<accession>A0A6N6VUX0</accession>
<dbReference type="OrthoDB" id="9795390at2"/>
<keyword evidence="7" id="KW-1185">Reference proteome</keyword>
<dbReference type="InterPro" id="IPR000719">
    <property type="entry name" value="Prot_kinase_dom"/>
</dbReference>
<dbReference type="RefSeq" id="WP_153417920.1">
    <property type="nucleotide sequence ID" value="NZ_WFLM01000001.1"/>
</dbReference>
<dbReference type="Gene3D" id="1.10.510.10">
    <property type="entry name" value="Transferase(Phosphotransferase) domain 1"/>
    <property type="match status" value="1"/>
</dbReference>
<evidence type="ECO:0000313" key="7">
    <source>
        <dbReference type="Proteomes" id="UP000437748"/>
    </source>
</evidence>
<evidence type="ECO:0000313" key="6">
    <source>
        <dbReference type="EMBL" id="KAB8040405.1"/>
    </source>
</evidence>
<dbReference type="GO" id="GO:0005524">
    <property type="term" value="F:ATP binding"/>
    <property type="evidence" value="ECO:0007669"/>
    <property type="project" value="UniProtKB-KW"/>
</dbReference>
<proteinExistence type="inferred from homology"/>
<dbReference type="AlphaFoldDB" id="A0A6N6VUX0"/>
<dbReference type="Pfam" id="PF03109">
    <property type="entry name" value="ABC1"/>
    <property type="match status" value="1"/>
</dbReference>
<organism evidence="6 7">
    <name type="scientific">Silvanigrella paludirubra</name>
    <dbReference type="NCBI Taxonomy" id="2499159"/>
    <lineage>
        <taxon>Bacteria</taxon>
        <taxon>Pseudomonadati</taxon>
        <taxon>Bdellovibrionota</taxon>
        <taxon>Oligoflexia</taxon>
        <taxon>Silvanigrellales</taxon>
        <taxon>Silvanigrellaceae</taxon>
        <taxon>Silvanigrella</taxon>
    </lineage>
</organism>
<reference evidence="6 7" key="1">
    <citation type="submission" date="2019-10" db="EMBL/GenBank/DDBJ databases">
        <title>New species of Slilvanegrellaceae.</title>
        <authorList>
            <person name="Pitt A."/>
            <person name="Hahn M.W."/>
        </authorList>
    </citation>
    <scope>NUCLEOTIDE SEQUENCE [LARGE SCALE GENOMIC DNA]</scope>
    <source>
        <strain evidence="6 7">SP-Ram-0.45-NSY-1</strain>
    </source>
</reference>
<feature type="domain" description="Protein kinase" evidence="5">
    <location>
        <begin position="117"/>
        <end position="438"/>
    </location>
</feature>
<gene>
    <name evidence="6" type="ORF">GCL60_00380</name>
</gene>
<keyword evidence="2" id="KW-0808">Transferase</keyword>
<dbReference type="GO" id="GO:0006744">
    <property type="term" value="P:ubiquinone biosynthetic process"/>
    <property type="evidence" value="ECO:0007669"/>
    <property type="project" value="TreeGrafter"/>
</dbReference>
<dbReference type="CDD" id="cd13970">
    <property type="entry name" value="ABC1_ADCK3"/>
    <property type="match status" value="1"/>
</dbReference>
<dbReference type="InterPro" id="IPR004147">
    <property type="entry name" value="ABC1_dom"/>
</dbReference>
<keyword evidence="4" id="KW-0067">ATP-binding</keyword>
<evidence type="ECO:0000256" key="3">
    <source>
        <dbReference type="ARBA" id="ARBA00022741"/>
    </source>
</evidence>
<dbReference type="Proteomes" id="UP000437748">
    <property type="component" value="Unassembled WGS sequence"/>
</dbReference>
<dbReference type="SUPFAM" id="SSF56112">
    <property type="entry name" value="Protein kinase-like (PK-like)"/>
    <property type="match status" value="1"/>
</dbReference>
<dbReference type="InterPro" id="IPR011009">
    <property type="entry name" value="Kinase-like_dom_sf"/>
</dbReference>
<sequence>MKEENSPKNRAMSLIRTISSTAIRAGNEALKRKLNKNSEETDSFMSEAALRLVKGLDELKGAAMKVGQLLSMVDDNILPPGWKDALGKLQSQATSKNWSFIEPILLKEFGNLDGFSNIEKTAVHAASIGQVHKATLKDGTNVAIKVQYPDLEKSVKSDLQNMKKIVKIANLMPNMANYDQIFEAVEMLFIQELDFEREKNYYNIYREKFKTNNQIIVPKTFAEYSTKNVLTTEWIEAISLQEWLNKYSKILHTDPEYIKKRDNLGNILLELVFTEIFHFKHIQSDPNPANFLVTDNGELVLLDFGATQELSDELIENYSKLTLSAVQKNENELIKTAKKMGFLNRHDSPEAKESFIKMMEIAIEPFMNDKYSWKDCHQLKRTNMESIHFMRHTKFRAPSPEIIFINRRLGGNLLIMESLGATVFAKDILYRILDKKEI</sequence>
<evidence type="ECO:0000256" key="1">
    <source>
        <dbReference type="ARBA" id="ARBA00009670"/>
    </source>
</evidence>
<comment type="caution">
    <text evidence="6">The sequence shown here is derived from an EMBL/GenBank/DDBJ whole genome shotgun (WGS) entry which is preliminary data.</text>
</comment>
<dbReference type="PANTHER" id="PTHR43851:SF3">
    <property type="entry name" value="COENZYME Q8"/>
    <property type="match status" value="1"/>
</dbReference>
<comment type="similarity">
    <text evidence="1">Belongs to the protein kinase superfamily. ADCK protein kinase family.</text>
</comment>
<dbReference type="InterPro" id="IPR034646">
    <property type="entry name" value="ADCK3_dom"/>
</dbReference>
<evidence type="ECO:0000256" key="2">
    <source>
        <dbReference type="ARBA" id="ARBA00022679"/>
    </source>
</evidence>
<dbReference type="InterPro" id="IPR051409">
    <property type="entry name" value="Atypical_kinase_ADCK"/>
</dbReference>
<dbReference type="PANTHER" id="PTHR43851">
    <property type="match status" value="1"/>
</dbReference>
<protein>
    <recommendedName>
        <fullName evidence="5">Protein kinase domain-containing protein</fullName>
    </recommendedName>
</protein>
<dbReference type="GO" id="GO:0004672">
    <property type="term" value="F:protein kinase activity"/>
    <property type="evidence" value="ECO:0007669"/>
    <property type="project" value="InterPro"/>
</dbReference>
<evidence type="ECO:0000256" key="4">
    <source>
        <dbReference type="ARBA" id="ARBA00022840"/>
    </source>
</evidence>
<keyword evidence="3" id="KW-0547">Nucleotide-binding</keyword>
<dbReference type="PROSITE" id="PS50011">
    <property type="entry name" value="PROTEIN_KINASE_DOM"/>
    <property type="match status" value="1"/>
</dbReference>
<evidence type="ECO:0000259" key="5">
    <source>
        <dbReference type="PROSITE" id="PS50011"/>
    </source>
</evidence>
<dbReference type="EMBL" id="WFLM01000001">
    <property type="protein sequence ID" value="KAB8040405.1"/>
    <property type="molecule type" value="Genomic_DNA"/>
</dbReference>
<name>A0A6N6VUX0_9BACT</name>